<dbReference type="NCBIfam" id="TIGR00218">
    <property type="entry name" value="manA"/>
    <property type="match status" value="1"/>
</dbReference>
<evidence type="ECO:0000256" key="5">
    <source>
        <dbReference type="ARBA" id="ARBA00022833"/>
    </source>
</evidence>
<dbReference type="Gene3D" id="2.60.120.10">
    <property type="entry name" value="Jelly Rolls"/>
    <property type="match status" value="2"/>
</dbReference>
<dbReference type="GO" id="GO:0005829">
    <property type="term" value="C:cytosol"/>
    <property type="evidence" value="ECO:0007669"/>
    <property type="project" value="TreeGrafter"/>
</dbReference>
<dbReference type="PANTHER" id="PTHR10309:SF0">
    <property type="entry name" value="MANNOSE-6-PHOSPHATE ISOMERASE"/>
    <property type="match status" value="1"/>
</dbReference>
<dbReference type="InterPro" id="IPR016305">
    <property type="entry name" value="Mannose-6-P_Isomerase"/>
</dbReference>
<dbReference type="EMBL" id="JACHWS010000001">
    <property type="protein sequence ID" value="MBB3035632.1"/>
    <property type="molecule type" value="Genomic_DNA"/>
</dbReference>
<feature type="binding site" evidence="8">
    <location>
        <position position="60"/>
    </location>
    <ligand>
        <name>Zn(2+)</name>
        <dbReference type="ChEBI" id="CHEBI:29105"/>
    </ligand>
</feature>
<dbReference type="Pfam" id="PF20511">
    <property type="entry name" value="PMI_typeI_cat"/>
    <property type="match status" value="1"/>
</dbReference>
<dbReference type="CDD" id="cd07011">
    <property type="entry name" value="cupin_PMI_type_I_N"/>
    <property type="match status" value="1"/>
</dbReference>
<dbReference type="EC" id="5.3.1.8" evidence="3"/>
<feature type="binding site" evidence="8">
    <location>
        <position position="62"/>
    </location>
    <ligand>
        <name>Zn(2+)</name>
        <dbReference type="ChEBI" id="CHEBI:29105"/>
    </ligand>
</feature>
<evidence type="ECO:0000259" key="9">
    <source>
        <dbReference type="Pfam" id="PF20511"/>
    </source>
</evidence>
<reference evidence="10 11" key="1">
    <citation type="submission" date="2020-08" db="EMBL/GenBank/DDBJ databases">
        <title>Sequencing the genomes of 1000 actinobacteria strains.</title>
        <authorList>
            <person name="Klenk H.-P."/>
        </authorList>
    </citation>
    <scope>NUCLEOTIDE SEQUENCE [LARGE SCALE GENOMIC DNA]</scope>
    <source>
        <strain evidence="10 11">DSM 45258</strain>
    </source>
</reference>
<gene>
    <name evidence="10" type="ORF">FHU29_000066</name>
</gene>
<dbReference type="GO" id="GO:0005975">
    <property type="term" value="P:carbohydrate metabolic process"/>
    <property type="evidence" value="ECO:0007669"/>
    <property type="project" value="InterPro"/>
</dbReference>
<dbReference type="InterPro" id="IPR046457">
    <property type="entry name" value="PMI_typeI_cat"/>
</dbReference>
<comment type="caution">
    <text evidence="10">The sequence shown here is derived from an EMBL/GenBank/DDBJ whole genome shotgun (WGS) entry which is preliminary data.</text>
</comment>
<proteinExistence type="inferred from homology"/>
<comment type="similarity">
    <text evidence="2">Belongs to the mannose-6-phosphate isomerase type 1 family.</text>
</comment>
<dbReference type="GO" id="GO:0009298">
    <property type="term" value="P:GDP-mannose biosynthetic process"/>
    <property type="evidence" value="ECO:0007669"/>
    <property type="project" value="InterPro"/>
</dbReference>
<keyword evidence="6 10" id="KW-0413">Isomerase</keyword>
<evidence type="ECO:0000256" key="7">
    <source>
        <dbReference type="PIRSR" id="PIRSR001480-1"/>
    </source>
</evidence>
<comment type="cofactor">
    <cofactor evidence="8">
        <name>Zn(2+)</name>
        <dbReference type="ChEBI" id="CHEBI:29105"/>
    </cofactor>
    <text evidence="8">Binds 1 zinc ion per subunit.</text>
</comment>
<dbReference type="SUPFAM" id="SSF51182">
    <property type="entry name" value="RmlC-like cupins"/>
    <property type="match status" value="1"/>
</dbReference>
<dbReference type="AlphaFoldDB" id="A0A839RFZ0"/>
<organism evidence="10 11">
    <name type="scientific">Hoyosella altamirensis</name>
    <dbReference type="NCBI Taxonomy" id="616997"/>
    <lineage>
        <taxon>Bacteria</taxon>
        <taxon>Bacillati</taxon>
        <taxon>Actinomycetota</taxon>
        <taxon>Actinomycetes</taxon>
        <taxon>Mycobacteriales</taxon>
        <taxon>Hoyosellaceae</taxon>
        <taxon>Hoyosella</taxon>
    </lineage>
</organism>
<evidence type="ECO:0000256" key="4">
    <source>
        <dbReference type="ARBA" id="ARBA00022723"/>
    </source>
</evidence>
<evidence type="ECO:0000313" key="11">
    <source>
        <dbReference type="Proteomes" id="UP000567922"/>
    </source>
</evidence>
<dbReference type="GO" id="GO:0008270">
    <property type="term" value="F:zinc ion binding"/>
    <property type="evidence" value="ECO:0007669"/>
    <property type="project" value="InterPro"/>
</dbReference>
<evidence type="ECO:0000256" key="1">
    <source>
        <dbReference type="ARBA" id="ARBA00000757"/>
    </source>
</evidence>
<protein>
    <recommendedName>
        <fullName evidence="3">mannose-6-phosphate isomerase</fullName>
        <ecNumber evidence="3">5.3.1.8</ecNumber>
    </recommendedName>
</protein>
<dbReference type="Gene3D" id="1.10.441.10">
    <property type="entry name" value="Phosphomannose Isomerase, domain 2"/>
    <property type="match status" value="1"/>
</dbReference>
<dbReference type="GO" id="GO:0004476">
    <property type="term" value="F:mannose-6-phosphate isomerase activity"/>
    <property type="evidence" value="ECO:0007669"/>
    <property type="project" value="UniProtKB-EC"/>
</dbReference>
<evidence type="ECO:0000256" key="2">
    <source>
        <dbReference type="ARBA" id="ARBA00010772"/>
    </source>
</evidence>
<evidence type="ECO:0000256" key="6">
    <source>
        <dbReference type="ARBA" id="ARBA00023235"/>
    </source>
</evidence>
<dbReference type="InterPro" id="IPR011051">
    <property type="entry name" value="RmlC_Cupin_sf"/>
</dbReference>
<comment type="catalytic activity">
    <reaction evidence="1">
        <text>D-mannose 6-phosphate = D-fructose 6-phosphate</text>
        <dbReference type="Rhea" id="RHEA:12356"/>
        <dbReference type="ChEBI" id="CHEBI:58735"/>
        <dbReference type="ChEBI" id="CHEBI:61527"/>
        <dbReference type="EC" id="5.3.1.8"/>
    </reaction>
</comment>
<evidence type="ECO:0000313" key="10">
    <source>
        <dbReference type="EMBL" id="MBB3035632.1"/>
    </source>
</evidence>
<evidence type="ECO:0000256" key="3">
    <source>
        <dbReference type="ARBA" id="ARBA00011956"/>
    </source>
</evidence>
<feature type="binding site" evidence="8">
    <location>
        <position position="228"/>
    </location>
    <ligand>
        <name>Zn(2+)</name>
        <dbReference type="ChEBI" id="CHEBI:29105"/>
    </ligand>
</feature>
<sequence>MGAHPADPAWVVSDGDRVSLIEAIGADPGATLGKRVASEHGEKLPFLLKVLAAEEPLSLQAHPSLQQAKEGFARENRAGIALGAAHRNYKDDNHKPELVVALTPFKALAGFRDPVRTAKLLTELAGPAMKPYCDMLAEQPDSAGLRALFTTWITLPQQPLRTLLDDLTDGCVRHLKGAKNGPFRREAQMLLELAEHYPGDAGVLTASLLNYAELAPGEGLYVTAGSLHAYLHGMGVEVMATSDNVLRGGMTPKHVDVAELLRVLDFSPSDALPVSVHNASPGGTAEYIYDTPAPEFRLSRIELDATGLHHSVSLGLIDPGPQILVCTRGGVTARCGSEEIDVPQGGALWVPAQDPEVILHAHTARTQVFRALVPAVG</sequence>
<feature type="domain" description="Phosphomannose isomerase type I catalytic" evidence="9">
    <location>
        <begin position="1"/>
        <end position="112"/>
    </location>
</feature>
<keyword evidence="4 8" id="KW-0479">Metal-binding</keyword>
<evidence type="ECO:0000256" key="8">
    <source>
        <dbReference type="PIRSR" id="PIRSR001480-2"/>
    </source>
</evidence>
<dbReference type="PRINTS" id="PR00714">
    <property type="entry name" value="MAN6PISMRASE"/>
</dbReference>
<dbReference type="InterPro" id="IPR014710">
    <property type="entry name" value="RmlC-like_jellyroll"/>
</dbReference>
<accession>A0A839RFZ0</accession>
<dbReference type="PANTHER" id="PTHR10309">
    <property type="entry name" value="MANNOSE-6-PHOSPHATE ISOMERASE"/>
    <property type="match status" value="1"/>
</dbReference>
<keyword evidence="5 8" id="KW-0862">Zinc</keyword>
<dbReference type="PIRSF" id="PIRSF001480">
    <property type="entry name" value="Mannose-6-phosphate_isomerase"/>
    <property type="match status" value="1"/>
</dbReference>
<dbReference type="InterPro" id="IPR001250">
    <property type="entry name" value="Man6P_Isoase-1"/>
</dbReference>
<feature type="active site" evidence="7">
    <location>
        <position position="247"/>
    </location>
</feature>
<dbReference type="PROSITE" id="PS00965">
    <property type="entry name" value="PMI_I_1"/>
    <property type="match status" value="1"/>
</dbReference>
<name>A0A839RFZ0_9ACTN</name>
<dbReference type="Proteomes" id="UP000567922">
    <property type="component" value="Unassembled WGS sequence"/>
</dbReference>
<feature type="binding site" evidence="8">
    <location>
        <position position="97"/>
    </location>
    <ligand>
        <name>Zn(2+)</name>
        <dbReference type="ChEBI" id="CHEBI:29105"/>
    </ligand>
</feature>
<dbReference type="InterPro" id="IPR018050">
    <property type="entry name" value="Pmannose_isomerase-type1_CS"/>
</dbReference>
<keyword evidence="11" id="KW-1185">Reference proteome</keyword>